<evidence type="ECO:0000256" key="1">
    <source>
        <dbReference type="ARBA" id="ARBA00023002"/>
    </source>
</evidence>
<dbReference type="Proteomes" id="UP001149165">
    <property type="component" value="Unassembled WGS sequence"/>
</dbReference>
<reference evidence="4" key="2">
    <citation type="journal article" date="2023" name="IMA Fungus">
        <title>Comparative genomic study of the Penicillium genus elucidates a diverse pangenome and 15 lateral gene transfer events.</title>
        <authorList>
            <person name="Petersen C."/>
            <person name="Sorensen T."/>
            <person name="Nielsen M.R."/>
            <person name="Sondergaard T.E."/>
            <person name="Sorensen J.L."/>
            <person name="Fitzpatrick D.A."/>
            <person name="Frisvad J.C."/>
            <person name="Nielsen K.L."/>
        </authorList>
    </citation>
    <scope>NUCLEOTIDE SEQUENCE</scope>
    <source>
        <strain evidence="4">IBT 30069</strain>
    </source>
</reference>
<accession>A0A9W9ETJ4</accession>
<dbReference type="OrthoDB" id="2735536at2759"/>
<protein>
    <submittedName>
        <fullName evidence="4">NAD(P)-binding protein</fullName>
    </submittedName>
</protein>
<comment type="caution">
    <text evidence="4">The sequence shown here is derived from an EMBL/GenBank/DDBJ whole genome shotgun (WGS) entry which is preliminary data.</text>
</comment>
<dbReference type="PANTHER" id="PTHR10366:SF564">
    <property type="entry name" value="STEROL-4-ALPHA-CARBOXYLATE 3-DEHYDROGENASE, DECARBOXYLATING"/>
    <property type="match status" value="1"/>
</dbReference>
<evidence type="ECO:0000313" key="4">
    <source>
        <dbReference type="EMBL" id="KAJ5087575.1"/>
    </source>
</evidence>
<dbReference type="InterPro" id="IPR001509">
    <property type="entry name" value="Epimerase_deHydtase"/>
</dbReference>
<comment type="similarity">
    <text evidence="2">Belongs to the NAD(P)-dependent epimerase/dehydratase family. Dihydroflavonol-4-reductase subfamily.</text>
</comment>
<evidence type="ECO:0000256" key="2">
    <source>
        <dbReference type="ARBA" id="ARBA00023445"/>
    </source>
</evidence>
<dbReference type="PANTHER" id="PTHR10366">
    <property type="entry name" value="NAD DEPENDENT EPIMERASE/DEHYDRATASE"/>
    <property type="match status" value="1"/>
</dbReference>
<name>A0A9W9ETJ4_9EURO</name>
<reference evidence="4" key="1">
    <citation type="submission" date="2022-11" db="EMBL/GenBank/DDBJ databases">
        <authorList>
            <person name="Petersen C."/>
        </authorList>
    </citation>
    <scope>NUCLEOTIDE SEQUENCE</scope>
    <source>
        <strain evidence="4">IBT 30069</strain>
    </source>
</reference>
<dbReference type="AlphaFoldDB" id="A0A9W9ETJ4"/>
<keyword evidence="1" id="KW-0560">Oxidoreductase</keyword>
<proteinExistence type="inferred from homology"/>
<keyword evidence="5" id="KW-1185">Reference proteome</keyword>
<evidence type="ECO:0000313" key="5">
    <source>
        <dbReference type="Proteomes" id="UP001149165"/>
    </source>
</evidence>
<dbReference type="Pfam" id="PF01370">
    <property type="entry name" value="Epimerase"/>
    <property type="match status" value="1"/>
</dbReference>
<dbReference type="InterPro" id="IPR050425">
    <property type="entry name" value="NAD(P)_dehydrat-like"/>
</dbReference>
<sequence length="357" mass="39505">MAGQIDKEHLLITGVTGYIGYQTLVLALQRGYRVRAAIRKESSIIDLKRNPIIAASLDQGKLEVAVISDFLKQDAFLQHLHGITVIVHLASPLAFSAEDFVGGIVKPAVDMVTTVLEAAARTPSVHRVVLTSSCVTLIPFSWNMDPDTERLYNANDINKEVDGPYETAMEAYWASKGLARIAASDFVRKSQPHFDFVNLLPSVVLGPDTRLDFDPAATSDGLRQGARANVLAPALDASLNSSFPYVGTPVHVADVAKAHIDAVDRDLVPGNSEYILSSDTPDGVIWDKDVQAICREFFPEQVSSKKLPMEGSLQAIQWRLEAESTEKVFGWQFISFQDTMKELIEQYLRLDDYERIR</sequence>
<dbReference type="EMBL" id="JAPQKH010000007">
    <property type="protein sequence ID" value="KAJ5087575.1"/>
    <property type="molecule type" value="Genomic_DNA"/>
</dbReference>
<evidence type="ECO:0000259" key="3">
    <source>
        <dbReference type="Pfam" id="PF01370"/>
    </source>
</evidence>
<dbReference type="InterPro" id="IPR036291">
    <property type="entry name" value="NAD(P)-bd_dom_sf"/>
</dbReference>
<dbReference type="Gene3D" id="3.40.50.720">
    <property type="entry name" value="NAD(P)-binding Rossmann-like Domain"/>
    <property type="match status" value="1"/>
</dbReference>
<dbReference type="GO" id="GO:0016616">
    <property type="term" value="F:oxidoreductase activity, acting on the CH-OH group of donors, NAD or NADP as acceptor"/>
    <property type="evidence" value="ECO:0007669"/>
    <property type="project" value="TreeGrafter"/>
</dbReference>
<gene>
    <name evidence="4" type="ORF">N7456_011191</name>
</gene>
<feature type="domain" description="NAD-dependent epimerase/dehydratase" evidence="3">
    <location>
        <begin position="11"/>
        <end position="265"/>
    </location>
</feature>
<organism evidence="4 5">
    <name type="scientific">Penicillium angulare</name>
    <dbReference type="NCBI Taxonomy" id="116970"/>
    <lineage>
        <taxon>Eukaryota</taxon>
        <taxon>Fungi</taxon>
        <taxon>Dikarya</taxon>
        <taxon>Ascomycota</taxon>
        <taxon>Pezizomycotina</taxon>
        <taxon>Eurotiomycetes</taxon>
        <taxon>Eurotiomycetidae</taxon>
        <taxon>Eurotiales</taxon>
        <taxon>Aspergillaceae</taxon>
        <taxon>Penicillium</taxon>
    </lineage>
</organism>
<dbReference type="SUPFAM" id="SSF51735">
    <property type="entry name" value="NAD(P)-binding Rossmann-fold domains"/>
    <property type="match status" value="1"/>
</dbReference>